<sequence length="218" mass="22459">MHRLPRRTVLAVGLTLAASLSAAACSADTNSSDGPTTPDGYTLTEVPDFDFSLAVPTDWTTLTHDDLDDDELVATVAEALGQDADSLRDTADTFHLISVDANATGYAENLAVSQYELEDGLPPAEELAEVTDDDQVSSSDHAQRTTGSGADAVLYTASGTLSGSGEAFHIAFMAVSMDAGATASADAATAPRTATFVMIRAASADRAQELADVVLGSV</sequence>
<accession>A0A1G9S2V4</accession>
<dbReference type="OrthoDB" id="3261103at2"/>
<evidence type="ECO:0000313" key="2">
    <source>
        <dbReference type="EMBL" id="SDM29752.1"/>
    </source>
</evidence>
<protein>
    <recommendedName>
        <fullName evidence="4">Lipoprotein LpqN</fullName>
    </recommendedName>
</protein>
<dbReference type="RefSeq" id="WP_092607122.1">
    <property type="nucleotide sequence ID" value="NZ_FNHU01000001.1"/>
</dbReference>
<evidence type="ECO:0008006" key="4">
    <source>
        <dbReference type="Google" id="ProtNLM"/>
    </source>
</evidence>
<feature type="chain" id="PRO_5039493698" description="Lipoprotein LpqN" evidence="1">
    <location>
        <begin position="25"/>
        <end position="218"/>
    </location>
</feature>
<dbReference type="AlphaFoldDB" id="A0A1G9S2V4"/>
<name>A0A1G9S2V4_9ACTO</name>
<proteinExistence type="predicted"/>
<keyword evidence="1" id="KW-0732">Signal</keyword>
<feature type="signal peptide" evidence="1">
    <location>
        <begin position="1"/>
        <end position="24"/>
    </location>
</feature>
<evidence type="ECO:0000313" key="3">
    <source>
        <dbReference type="Proteomes" id="UP000199671"/>
    </source>
</evidence>
<evidence type="ECO:0000256" key="1">
    <source>
        <dbReference type="SAM" id="SignalP"/>
    </source>
</evidence>
<gene>
    <name evidence="2" type="ORF">SAMN04487766_101261</name>
</gene>
<dbReference type="EMBL" id="FNHU01000001">
    <property type="protein sequence ID" value="SDM29752.1"/>
    <property type="molecule type" value="Genomic_DNA"/>
</dbReference>
<dbReference type="PROSITE" id="PS51257">
    <property type="entry name" value="PROKAR_LIPOPROTEIN"/>
    <property type="match status" value="1"/>
</dbReference>
<reference evidence="2 3" key="1">
    <citation type="submission" date="2016-10" db="EMBL/GenBank/DDBJ databases">
        <authorList>
            <person name="de Groot N.N."/>
        </authorList>
    </citation>
    <scope>NUCLEOTIDE SEQUENCE [LARGE SCALE GENOMIC DNA]</scope>
    <source>
        <strain evidence="2 3">KPR-7B</strain>
    </source>
</reference>
<dbReference type="Proteomes" id="UP000199671">
    <property type="component" value="Unassembled WGS sequence"/>
</dbReference>
<organism evidence="2 3">
    <name type="scientific">Actinomyces ruminicola</name>
    <dbReference type="NCBI Taxonomy" id="332524"/>
    <lineage>
        <taxon>Bacteria</taxon>
        <taxon>Bacillati</taxon>
        <taxon>Actinomycetota</taxon>
        <taxon>Actinomycetes</taxon>
        <taxon>Actinomycetales</taxon>
        <taxon>Actinomycetaceae</taxon>
        <taxon>Actinomyces</taxon>
    </lineage>
</organism>